<comment type="caution">
    <text evidence="2">The sequence shown here is derived from an EMBL/GenBank/DDBJ whole genome shotgun (WGS) entry which is preliminary data.</text>
</comment>
<evidence type="ECO:0000256" key="1">
    <source>
        <dbReference type="SAM" id="MobiDB-lite"/>
    </source>
</evidence>
<proteinExistence type="predicted"/>
<organism evidence="2 3">
    <name type="scientific">Eumeta variegata</name>
    <name type="common">Bagworm moth</name>
    <name type="synonym">Eumeta japonica</name>
    <dbReference type="NCBI Taxonomy" id="151549"/>
    <lineage>
        <taxon>Eukaryota</taxon>
        <taxon>Metazoa</taxon>
        <taxon>Ecdysozoa</taxon>
        <taxon>Arthropoda</taxon>
        <taxon>Hexapoda</taxon>
        <taxon>Insecta</taxon>
        <taxon>Pterygota</taxon>
        <taxon>Neoptera</taxon>
        <taxon>Endopterygota</taxon>
        <taxon>Lepidoptera</taxon>
        <taxon>Glossata</taxon>
        <taxon>Ditrysia</taxon>
        <taxon>Tineoidea</taxon>
        <taxon>Psychidae</taxon>
        <taxon>Oiketicinae</taxon>
        <taxon>Eumeta</taxon>
    </lineage>
</organism>
<dbReference type="Proteomes" id="UP000299102">
    <property type="component" value="Unassembled WGS sequence"/>
</dbReference>
<dbReference type="EMBL" id="BGZK01000003">
    <property type="protein sequence ID" value="GBO99704.1"/>
    <property type="molecule type" value="Genomic_DNA"/>
</dbReference>
<evidence type="ECO:0000313" key="3">
    <source>
        <dbReference type="Proteomes" id="UP000299102"/>
    </source>
</evidence>
<evidence type="ECO:0000313" key="2">
    <source>
        <dbReference type="EMBL" id="GBO99704.1"/>
    </source>
</evidence>
<reference evidence="2 3" key="1">
    <citation type="journal article" date="2019" name="Commun. Biol.">
        <title>The bagworm genome reveals a unique fibroin gene that provides high tensile strength.</title>
        <authorList>
            <person name="Kono N."/>
            <person name="Nakamura H."/>
            <person name="Ohtoshi R."/>
            <person name="Tomita M."/>
            <person name="Numata K."/>
            <person name="Arakawa K."/>
        </authorList>
    </citation>
    <scope>NUCLEOTIDE SEQUENCE [LARGE SCALE GENOMIC DNA]</scope>
</reference>
<dbReference type="AlphaFoldDB" id="A0A4C1SC74"/>
<feature type="compositionally biased region" description="Polar residues" evidence="1">
    <location>
        <begin position="32"/>
        <end position="41"/>
    </location>
</feature>
<sequence>MADCAIATCIFWGDTTISAPDPQNAVDHPVPSWTSKRSSGKISSEPWTLITFVKSGAQLLEGFFSTVMSNSTIETLQGWIHNLTSELLN</sequence>
<protein>
    <submittedName>
        <fullName evidence="2">Uncharacterized protein</fullName>
    </submittedName>
</protein>
<gene>
    <name evidence="2" type="ORF">EVAR_800_1</name>
</gene>
<keyword evidence="3" id="KW-1185">Reference proteome</keyword>
<accession>A0A4C1SC74</accession>
<feature type="region of interest" description="Disordered" evidence="1">
    <location>
        <begin position="21"/>
        <end position="41"/>
    </location>
</feature>
<name>A0A4C1SC74_EUMVA</name>